<gene>
    <name evidence="2" type="ORF">FC84_GL000040</name>
</gene>
<evidence type="ECO:0000259" key="1">
    <source>
        <dbReference type="Pfam" id="PF07435"/>
    </source>
</evidence>
<dbReference type="Gene3D" id="3.30.310.160">
    <property type="entry name" value="YycH protein, domain 2"/>
    <property type="match status" value="1"/>
</dbReference>
<dbReference type="CDD" id="cd15787">
    <property type="entry name" value="YycH_N"/>
    <property type="match status" value="1"/>
</dbReference>
<dbReference type="EMBL" id="AYYK01000008">
    <property type="protein sequence ID" value="KRM78887.1"/>
    <property type="molecule type" value="Genomic_DNA"/>
</dbReference>
<accession>A0A0R2BHX5</accession>
<evidence type="ECO:0000313" key="2">
    <source>
        <dbReference type="EMBL" id="KRM78887.1"/>
    </source>
</evidence>
<dbReference type="Proteomes" id="UP000051813">
    <property type="component" value="Unassembled WGS sequence"/>
</dbReference>
<proteinExistence type="predicted"/>
<dbReference type="Pfam" id="PF07435">
    <property type="entry name" value="YycH"/>
    <property type="match status" value="1"/>
</dbReference>
<protein>
    <submittedName>
        <fullName evidence="2">YycH family protein</fullName>
    </submittedName>
</protein>
<dbReference type="STRING" id="1423738.FC84_GL000040"/>
<dbReference type="InterPro" id="IPR009996">
    <property type="entry name" value="YycH"/>
</dbReference>
<dbReference type="AlphaFoldDB" id="A0A0R2BHX5"/>
<sequence length="421" mass="48764">MISLVLSFLIWTNNQRYERKTDTETTTKREETTSEQGNFEQVYLPTQIINVTKNKQHHLIYDHQVSLATELRDTMKEWHFGLARNSHQNYADLINSPQTLQLGYHDFISLKLFGKVESQSVLQKATRDRKFTRIIFSTDAKLKTVYFINDTTKQIWQSKVSNAKSSQIAKLIKAADFSTTIRQKYLNGKLRTFYDESVSLTPYSYLINRRNENTYISALLSDSSNSAVDTRESGGKTIYYGGSYRNRQLTVDHRRDQLKFVDNTTTDLPESLKALLEKGFTAINDVDNPLTDVRYFGSDENDHTVSYRSYVEGFPIFQQSDFGAFEVNFNHTGSTINFSSRTLQVPVPSKSDKVVLPATLDMINQLINVGYTEKQIKDFAIGYRWVPDTDETDIVDLKPTYYVKINNRWRDYQDWLADKTE</sequence>
<keyword evidence="3" id="KW-1185">Reference proteome</keyword>
<name>A0A0R2BHX5_9LACO</name>
<organism evidence="2 3">
    <name type="scientific">Lapidilactobacillus dextrinicus DSM 20335</name>
    <dbReference type="NCBI Taxonomy" id="1423738"/>
    <lineage>
        <taxon>Bacteria</taxon>
        <taxon>Bacillati</taxon>
        <taxon>Bacillota</taxon>
        <taxon>Bacilli</taxon>
        <taxon>Lactobacillales</taxon>
        <taxon>Lactobacillaceae</taxon>
        <taxon>Lapidilactobacillus</taxon>
    </lineage>
</organism>
<evidence type="ECO:0000313" key="3">
    <source>
        <dbReference type="Proteomes" id="UP000051813"/>
    </source>
</evidence>
<feature type="domain" description="Regulatory protein YycH" evidence="1">
    <location>
        <begin position="2"/>
        <end position="410"/>
    </location>
</feature>
<reference evidence="2 3" key="1">
    <citation type="journal article" date="2015" name="Genome Announc.">
        <title>Expanding the biotechnology potential of lactobacilli through comparative genomics of 213 strains and associated genera.</title>
        <authorList>
            <person name="Sun Z."/>
            <person name="Harris H.M."/>
            <person name="McCann A."/>
            <person name="Guo C."/>
            <person name="Argimon S."/>
            <person name="Zhang W."/>
            <person name="Yang X."/>
            <person name="Jeffery I.B."/>
            <person name="Cooney J.C."/>
            <person name="Kagawa T.F."/>
            <person name="Liu W."/>
            <person name="Song Y."/>
            <person name="Salvetti E."/>
            <person name="Wrobel A."/>
            <person name="Rasinkangas P."/>
            <person name="Parkhill J."/>
            <person name="Rea M.C."/>
            <person name="O'Sullivan O."/>
            <person name="Ritari J."/>
            <person name="Douillard F.P."/>
            <person name="Paul Ross R."/>
            <person name="Yang R."/>
            <person name="Briner A.E."/>
            <person name="Felis G.E."/>
            <person name="de Vos W.M."/>
            <person name="Barrangou R."/>
            <person name="Klaenhammer T.R."/>
            <person name="Caufield P.W."/>
            <person name="Cui Y."/>
            <person name="Zhang H."/>
            <person name="O'Toole P.W."/>
        </authorList>
    </citation>
    <scope>NUCLEOTIDE SEQUENCE [LARGE SCALE GENOMIC DNA]</scope>
    <source>
        <strain evidence="2 3">DSM 20335</strain>
    </source>
</reference>
<comment type="caution">
    <text evidence="2">The sequence shown here is derived from an EMBL/GenBank/DDBJ whole genome shotgun (WGS) entry which is preliminary data.</text>
</comment>
<dbReference type="PATRIC" id="fig|1423738.3.peg.40"/>
<dbReference type="InterPro" id="IPR042274">
    <property type="entry name" value="YycH/YycI_2"/>
</dbReference>